<protein>
    <submittedName>
        <fullName evidence="6">Peptidase M23</fullName>
    </submittedName>
</protein>
<evidence type="ECO:0000313" key="7">
    <source>
        <dbReference type="Proteomes" id="UP000036923"/>
    </source>
</evidence>
<accession>A0A0L6JPP4</accession>
<evidence type="ECO:0000256" key="2">
    <source>
        <dbReference type="SAM" id="Coils"/>
    </source>
</evidence>
<dbReference type="FunFam" id="2.70.70.10:FF:000006">
    <property type="entry name" value="M23 family peptidase"/>
    <property type="match status" value="1"/>
</dbReference>
<dbReference type="RefSeq" id="WP_036942714.1">
    <property type="nucleotide sequence ID" value="NZ_JQKC01000019.1"/>
</dbReference>
<organism evidence="6 7">
    <name type="scientific">Pseudobacteroides cellulosolvens ATCC 35603 = DSM 2933</name>
    <dbReference type="NCBI Taxonomy" id="398512"/>
    <lineage>
        <taxon>Bacteria</taxon>
        <taxon>Bacillati</taxon>
        <taxon>Bacillota</taxon>
        <taxon>Clostridia</taxon>
        <taxon>Eubacteriales</taxon>
        <taxon>Oscillospiraceae</taxon>
        <taxon>Pseudobacteroides</taxon>
    </lineage>
</organism>
<keyword evidence="7" id="KW-1185">Reference proteome</keyword>
<keyword evidence="2" id="KW-0175">Coiled coil</keyword>
<feature type="coiled-coil region" evidence="2">
    <location>
        <begin position="184"/>
        <end position="239"/>
    </location>
</feature>
<evidence type="ECO:0000256" key="3">
    <source>
        <dbReference type="SAM" id="SignalP"/>
    </source>
</evidence>
<dbReference type="InterPro" id="IPR011055">
    <property type="entry name" value="Dup_hybrid_motif"/>
</dbReference>
<feature type="coiled-coil region" evidence="2">
    <location>
        <begin position="75"/>
        <end position="102"/>
    </location>
</feature>
<feature type="coiled-coil region" evidence="2">
    <location>
        <begin position="19"/>
        <end position="46"/>
    </location>
</feature>
<dbReference type="OrthoDB" id="9809488at2"/>
<evidence type="ECO:0000259" key="4">
    <source>
        <dbReference type="Pfam" id="PF01551"/>
    </source>
</evidence>
<dbReference type="SUPFAM" id="SSF51261">
    <property type="entry name" value="Duplicated hybrid motif"/>
    <property type="match status" value="1"/>
</dbReference>
<dbReference type="PANTHER" id="PTHR21666">
    <property type="entry name" value="PEPTIDASE-RELATED"/>
    <property type="match status" value="1"/>
</dbReference>
<dbReference type="PATRIC" id="fig|398512.5.peg.2726"/>
<keyword evidence="1 3" id="KW-0732">Signal</keyword>
<gene>
    <name evidence="6" type="ORF">Bccel_2618</name>
</gene>
<feature type="signal peptide" evidence="3">
    <location>
        <begin position="1"/>
        <end position="23"/>
    </location>
</feature>
<evidence type="ECO:0000256" key="1">
    <source>
        <dbReference type="ARBA" id="ARBA00022729"/>
    </source>
</evidence>
<feature type="domain" description="M23ase beta-sheet core" evidence="4">
    <location>
        <begin position="273"/>
        <end position="368"/>
    </location>
</feature>
<dbReference type="InterPro" id="IPR050570">
    <property type="entry name" value="Cell_wall_metabolism_enzyme"/>
</dbReference>
<proteinExistence type="predicted"/>
<dbReference type="InterPro" id="IPR057309">
    <property type="entry name" value="PcsB_CC"/>
</dbReference>
<dbReference type="Pfam" id="PF24568">
    <property type="entry name" value="CC_PcsB"/>
    <property type="match status" value="1"/>
</dbReference>
<dbReference type="AlphaFoldDB" id="A0A0L6JPP4"/>
<dbReference type="GO" id="GO:0004222">
    <property type="term" value="F:metalloendopeptidase activity"/>
    <property type="evidence" value="ECO:0007669"/>
    <property type="project" value="TreeGrafter"/>
</dbReference>
<dbReference type="CDD" id="cd12797">
    <property type="entry name" value="M23_peptidase"/>
    <property type="match status" value="1"/>
</dbReference>
<dbReference type="eggNOG" id="COG4942">
    <property type="taxonomic scope" value="Bacteria"/>
</dbReference>
<feature type="domain" description="Peptidoglycan hydrolase PcsB coiled-coil" evidence="5">
    <location>
        <begin position="96"/>
        <end position="169"/>
    </location>
</feature>
<evidence type="ECO:0000313" key="6">
    <source>
        <dbReference type="EMBL" id="KNY27347.1"/>
    </source>
</evidence>
<dbReference type="Gene3D" id="6.10.250.3150">
    <property type="match status" value="1"/>
</dbReference>
<reference evidence="7" key="1">
    <citation type="submission" date="2015-07" db="EMBL/GenBank/DDBJ databases">
        <title>Near-Complete Genome Sequence of the Cellulolytic Bacterium Bacteroides (Pseudobacteroides) cellulosolvens ATCC 35603.</title>
        <authorList>
            <person name="Dassa B."/>
            <person name="Utturkar S.M."/>
            <person name="Klingeman D.M."/>
            <person name="Hurt R.A."/>
            <person name="Keller M."/>
            <person name="Xu J."/>
            <person name="Reddy Y.H.K."/>
            <person name="Borovok I."/>
            <person name="Grinberg I.R."/>
            <person name="Lamed R."/>
            <person name="Zhivin O."/>
            <person name="Bayer E.A."/>
            <person name="Brown S.D."/>
        </authorList>
    </citation>
    <scope>NUCLEOTIDE SEQUENCE [LARGE SCALE GENOMIC DNA]</scope>
    <source>
        <strain evidence="7">DSM 2933</strain>
    </source>
</reference>
<sequence length="373" mass="42044" precursor="true">MKKQISIALILVMILTTTLSSTADKLSDTKRQREKINNKISSISSQKKKEQTKLKSAIDEKKYITEVQNSKSTEYQKLVAEKAMLEKEIGEIQKSIDETLDNYKKQEELFKVRLKVMYENASYGKTNTILKSKNLTDFFARLKYMQAISKRDKELIEDIKTAKADIEYKKKLKEKMKLDKENIISTKKKQIENLKASRADVDEEIREINDKLKKLDEQEDELVKKSQELASQIRSLQRKVKYIGGNMVWPAPSSHNITSYYGRRFHPVLKKYKMHTGIDIGASSGSSIVAANKGVVIVAGWQSGYGNTVIIDHGGGIATLYAHCSRILVHTGQNVDASQVIAKVGSTGLSTGPHLHFEVIKNGATVDPLSYAR</sequence>
<dbReference type="EMBL" id="LGTC01000001">
    <property type="protein sequence ID" value="KNY27347.1"/>
    <property type="molecule type" value="Genomic_DNA"/>
</dbReference>
<dbReference type="Proteomes" id="UP000036923">
    <property type="component" value="Unassembled WGS sequence"/>
</dbReference>
<dbReference type="PANTHER" id="PTHR21666:SF270">
    <property type="entry name" value="MUREIN HYDROLASE ACTIVATOR ENVC"/>
    <property type="match status" value="1"/>
</dbReference>
<comment type="caution">
    <text evidence="6">The sequence shown here is derived from an EMBL/GenBank/DDBJ whole genome shotgun (WGS) entry which is preliminary data.</text>
</comment>
<name>A0A0L6JPP4_9FIRM</name>
<dbReference type="InterPro" id="IPR016047">
    <property type="entry name" value="M23ase_b-sheet_dom"/>
</dbReference>
<dbReference type="Gene3D" id="2.70.70.10">
    <property type="entry name" value="Glucose Permease (Domain IIA)"/>
    <property type="match status" value="1"/>
</dbReference>
<feature type="chain" id="PRO_5005566257" evidence="3">
    <location>
        <begin position="24"/>
        <end position="373"/>
    </location>
</feature>
<evidence type="ECO:0000259" key="5">
    <source>
        <dbReference type="Pfam" id="PF24568"/>
    </source>
</evidence>
<dbReference type="STRING" id="398512.Bccel_2618"/>
<dbReference type="Pfam" id="PF01551">
    <property type="entry name" value="Peptidase_M23"/>
    <property type="match status" value="1"/>
</dbReference>